<keyword evidence="6 13" id="KW-0812">Transmembrane</keyword>
<dbReference type="InterPro" id="IPR028053">
    <property type="entry name" value="Membr_insert_YidC_N"/>
</dbReference>
<name>A0A520MFP0_9GAMM</name>
<keyword evidence="9 13" id="KW-0472">Membrane</keyword>
<evidence type="ECO:0000256" key="3">
    <source>
        <dbReference type="ARBA" id="ARBA00015325"/>
    </source>
</evidence>
<dbReference type="GO" id="GO:0051205">
    <property type="term" value="P:protein insertion into membrane"/>
    <property type="evidence" value="ECO:0007669"/>
    <property type="project" value="TreeGrafter"/>
</dbReference>
<evidence type="ECO:0000256" key="7">
    <source>
        <dbReference type="ARBA" id="ARBA00022927"/>
    </source>
</evidence>
<keyword evidence="8 13" id="KW-1133">Transmembrane helix</keyword>
<comment type="similarity">
    <text evidence="2 13">Belongs to the OXA1/ALB3/YidC family. Type 1 subfamily.</text>
</comment>
<sequence>MDWQRTLLIFGMGMIAWLLVIQWNQFQEDQPKSESSYNQAEVDRSENAEIVGLQERAYISQAAGDLPQLESMPALDVAPTPLQRQLVTAKNDVLEITIDTLGGDIVNAVLLQHFDRKADEGGKALPILQNTRENLYVARSGLIGPNATDTNEGRPQFAAAFDNYILNADKEKLTIDLTINIDGVRIVKRFTLSRGSYDVEVQYVINNGSSFDWSGVFYGQIKRDSKPPVADISGFGMQPFLGAAIQQPEKNYAKFDFTDIEDKTIKTSIEGGWVAMVQHYFVSAWVPPANEVNNFILRKQSQGQDVYLMTFTGAPINVPAGQSGEYAANFYVGPKDQVALSGLAEYLDRTLDFGFLWIVAEPIFKAMKFIHSFVGNWGWTIIVLTLGIKLLLYPLSAASLKSMAKMRNLQPEMARLKELYGDDRQKMSQELMGLYKKEKVNPAGGCFPMLLQMPVFISLYWVLMESVEIRHAPWMFWIQDLSAKDPLFVLPLLMGGSMFVMQKLQPMPTDPMQAKIMQFMPIGFTFMFMWFPSGLVLYWTVNNLLSMAQQWFVNRQLSMSK</sequence>
<evidence type="ECO:0000256" key="8">
    <source>
        <dbReference type="ARBA" id="ARBA00022989"/>
    </source>
</evidence>
<evidence type="ECO:0000256" key="13">
    <source>
        <dbReference type="HAMAP-Rule" id="MF_01810"/>
    </source>
</evidence>
<evidence type="ECO:0000256" key="9">
    <source>
        <dbReference type="ARBA" id="ARBA00023136"/>
    </source>
</evidence>
<keyword evidence="10 13" id="KW-0143">Chaperone</keyword>
<dbReference type="NCBIfam" id="NF002352">
    <property type="entry name" value="PRK01318.1-3"/>
    <property type="match status" value="1"/>
</dbReference>
<dbReference type="Gene3D" id="2.70.98.90">
    <property type="match status" value="1"/>
</dbReference>
<feature type="transmembrane region" description="Helical" evidence="13">
    <location>
        <begin position="442"/>
        <end position="463"/>
    </location>
</feature>
<dbReference type="InterPro" id="IPR001708">
    <property type="entry name" value="YidC/ALB3/OXA1/COX18"/>
</dbReference>
<dbReference type="Pfam" id="PF02096">
    <property type="entry name" value="60KD_IMP"/>
    <property type="match status" value="1"/>
</dbReference>
<dbReference type="Proteomes" id="UP000315889">
    <property type="component" value="Unassembled WGS sequence"/>
</dbReference>
<dbReference type="HAMAP" id="MF_01810">
    <property type="entry name" value="YidC_type1"/>
    <property type="match status" value="1"/>
</dbReference>
<feature type="transmembrane region" description="Helical" evidence="13">
    <location>
        <begin position="7"/>
        <end position="26"/>
    </location>
</feature>
<feature type="domain" description="Membrane insertase YidC/Oxa/ALB C-terminal" evidence="14">
    <location>
        <begin position="377"/>
        <end position="555"/>
    </location>
</feature>
<dbReference type="InterPro" id="IPR028055">
    <property type="entry name" value="YidC/Oxa/ALB_C"/>
</dbReference>
<evidence type="ECO:0000259" key="14">
    <source>
        <dbReference type="Pfam" id="PF02096"/>
    </source>
</evidence>
<keyword evidence="7 13" id="KW-0653">Protein transport</keyword>
<gene>
    <name evidence="13 16" type="primary">yidC</name>
    <name evidence="16" type="ORF">EVB03_05420</name>
</gene>
<dbReference type="AlphaFoldDB" id="A0A520MFP0"/>
<comment type="function">
    <text evidence="13">Required for the insertion and/or proper folding and/or complex formation of integral membrane proteins into the membrane. Involved in integration of membrane proteins that insert both dependently and independently of the Sec translocase complex, as well as at least some lipoproteins. Aids folding of multispanning membrane proteins.</text>
</comment>
<dbReference type="InterPro" id="IPR038221">
    <property type="entry name" value="YidC_periplasmic_sf"/>
</dbReference>
<dbReference type="CDD" id="cd19961">
    <property type="entry name" value="EcYidC-like_peri"/>
    <property type="match status" value="1"/>
</dbReference>
<proteinExistence type="inferred from homology"/>
<evidence type="ECO:0000256" key="6">
    <source>
        <dbReference type="ARBA" id="ARBA00022692"/>
    </source>
</evidence>
<comment type="subunit">
    <text evidence="13">Interacts with the Sec translocase complex via SecD. Specifically interacts with transmembrane segments of nascent integral membrane proteins during membrane integration.</text>
</comment>
<protein>
    <recommendedName>
        <fullName evidence="3 13">Membrane protein insertase YidC</fullName>
    </recommendedName>
    <alternativeName>
        <fullName evidence="12 13">Foldase YidC</fullName>
    </alternativeName>
    <alternativeName>
        <fullName evidence="11 13">Membrane integrase YidC</fullName>
    </alternativeName>
    <alternativeName>
        <fullName evidence="13">Membrane protein YidC</fullName>
    </alternativeName>
</protein>
<dbReference type="GO" id="GO:0005886">
    <property type="term" value="C:plasma membrane"/>
    <property type="evidence" value="ECO:0007669"/>
    <property type="project" value="UniProtKB-SubCell"/>
</dbReference>
<dbReference type="NCBIfam" id="TIGR03593">
    <property type="entry name" value="yidC_nterm"/>
    <property type="match status" value="1"/>
</dbReference>
<evidence type="ECO:0000313" key="17">
    <source>
        <dbReference type="Proteomes" id="UP000315889"/>
    </source>
</evidence>
<evidence type="ECO:0000256" key="10">
    <source>
        <dbReference type="ARBA" id="ARBA00023186"/>
    </source>
</evidence>
<feature type="domain" description="Membrane insertase YidC N-terminal" evidence="15">
    <location>
        <begin position="87"/>
        <end position="365"/>
    </location>
</feature>
<dbReference type="InterPro" id="IPR019998">
    <property type="entry name" value="Membr_insert_YidC"/>
</dbReference>
<evidence type="ECO:0000313" key="16">
    <source>
        <dbReference type="EMBL" id="RZO20042.1"/>
    </source>
</evidence>
<accession>A0A520MFP0</accession>
<dbReference type="GO" id="GO:0032977">
    <property type="term" value="F:membrane insertase activity"/>
    <property type="evidence" value="ECO:0007669"/>
    <property type="project" value="InterPro"/>
</dbReference>
<feature type="transmembrane region" description="Helical" evidence="13">
    <location>
        <begin position="522"/>
        <end position="541"/>
    </location>
</feature>
<keyword evidence="4 13" id="KW-0813">Transport</keyword>
<evidence type="ECO:0000256" key="2">
    <source>
        <dbReference type="ARBA" id="ARBA00010527"/>
    </source>
</evidence>
<dbReference type="PANTHER" id="PTHR12428">
    <property type="entry name" value="OXA1"/>
    <property type="match status" value="1"/>
</dbReference>
<dbReference type="InterPro" id="IPR047196">
    <property type="entry name" value="YidC_ALB_C"/>
</dbReference>
<evidence type="ECO:0000256" key="11">
    <source>
        <dbReference type="ARBA" id="ARBA00033245"/>
    </source>
</evidence>
<dbReference type="EMBL" id="SHBP01000006">
    <property type="protein sequence ID" value="RZO20042.1"/>
    <property type="molecule type" value="Genomic_DNA"/>
</dbReference>
<evidence type="ECO:0000256" key="1">
    <source>
        <dbReference type="ARBA" id="ARBA00004429"/>
    </source>
</evidence>
<evidence type="ECO:0000256" key="12">
    <source>
        <dbReference type="ARBA" id="ARBA00033342"/>
    </source>
</evidence>
<feature type="transmembrane region" description="Helical" evidence="13">
    <location>
        <begin position="377"/>
        <end position="400"/>
    </location>
</feature>
<organism evidence="16 17">
    <name type="scientific">SAR92 clade bacterium</name>
    <dbReference type="NCBI Taxonomy" id="2315479"/>
    <lineage>
        <taxon>Bacteria</taxon>
        <taxon>Pseudomonadati</taxon>
        <taxon>Pseudomonadota</taxon>
        <taxon>Gammaproteobacteria</taxon>
        <taxon>Cellvibrionales</taxon>
        <taxon>Porticoccaceae</taxon>
        <taxon>SAR92 clade</taxon>
    </lineage>
</organism>
<dbReference type="CDD" id="cd20070">
    <property type="entry name" value="5TM_YidC_Alb3"/>
    <property type="match status" value="1"/>
</dbReference>
<dbReference type="PRINTS" id="PR00701">
    <property type="entry name" value="60KDINNERMP"/>
</dbReference>
<evidence type="ECO:0000256" key="4">
    <source>
        <dbReference type="ARBA" id="ARBA00022448"/>
    </source>
</evidence>
<keyword evidence="5 13" id="KW-1003">Cell membrane</keyword>
<comment type="subcellular location">
    <subcellularLocation>
        <location evidence="1">Cell inner membrane</location>
        <topology evidence="1">Multi-pass membrane protein</topology>
    </subcellularLocation>
    <subcellularLocation>
        <location evidence="13">Cell membrane</location>
        <topology evidence="13">Multi-pass membrane protein</topology>
    </subcellularLocation>
</comment>
<comment type="caution">
    <text evidence="16">The sequence shown here is derived from an EMBL/GenBank/DDBJ whole genome shotgun (WGS) entry which is preliminary data.</text>
</comment>
<dbReference type="Pfam" id="PF14849">
    <property type="entry name" value="YidC_periplas"/>
    <property type="match status" value="1"/>
</dbReference>
<reference evidence="16 17" key="1">
    <citation type="submission" date="2019-02" db="EMBL/GenBank/DDBJ databases">
        <title>Prokaryotic population dynamics and viral predation in marine succession experiment using metagenomics: the confinement effect.</title>
        <authorList>
            <person name="Haro-Moreno J.M."/>
            <person name="Rodriguez-Valera F."/>
            <person name="Lopez-Perez M."/>
        </authorList>
    </citation>
    <scope>NUCLEOTIDE SEQUENCE [LARGE SCALE GENOMIC DNA]</scope>
    <source>
        <strain evidence="16">MED-G170</strain>
    </source>
</reference>
<dbReference type="PANTHER" id="PTHR12428:SF65">
    <property type="entry name" value="CYTOCHROME C OXIDASE ASSEMBLY PROTEIN COX18, MITOCHONDRIAL"/>
    <property type="match status" value="1"/>
</dbReference>
<dbReference type="PRINTS" id="PR01900">
    <property type="entry name" value="YIDCPROTEIN"/>
</dbReference>
<evidence type="ECO:0000259" key="15">
    <source>
        <dbReference type="Pfam" id="PF14849"/>
    </source>
</evidence>
<dbReference type="NCBIfam" id="TIGR03592">
    <property type="entry name" value="yidC_oxa1_cterm"/>
    <property type="match status" value="1"/>
</dbReference>
<dbReference type="GO" id="GO:0015031">
    <property type="term" value="P:protein transport"/>
    <property type="evidence" value="ECO:0007669"/>
    <property type="project" value="UniProtKB-KW"/>
</dbReference>
<evidence type="ECO:0000256" key="5">
    <source>
        <dbReference type="ARBA" id="ARBA00022475"/>
    </source>
</evidence>